<protein>
    <recommendedName>
        <fullName evidence="1">non-specific serine/threonine protein kinase</fullName>
        <ecNumber evidence="1">2.7.11.1</ecNumber>
    </recommendedName>
</protein>
<keyword evidence="4" id="KW-0547">Nucleotide-binding</keyword>
<evidence type="ECO:0000256" key="4">
    <source>
        <dbReference type="ARBA" id="ARBA00022741"/>
    </source>
</evidence>
<organism evidence="8">
    <name type="scientific">Harvfovirus sp</name>
    <dbReference type="NCBI Taxonomy" id="2487768"/>
    <lineage>
        <taxon>Viruses</taxon>
        <taxon>Varidnaviria</taxon>
        <taxon>Bamfordvirae</taxon>
        <taxon>Nucleocytoviricota</taxon>
        <taxon>Megaviricetes</taxon>
        <taxon>Imitervirales</taxon>
        <taxon>Mimiviridae</taxon>
        <taxon>Klosneuvirinae</taxon>
    </lineage>
</organism>
<dbReference type="InterPro" id="IPR008266">
    <property type="entry name" value="Tyr_kinase_AS"/>
</dbReference>
<dbReference type="GO" id="GO:0006950">
    <property type="term" value="P:response to stress"/>
    <property type="evidence" value="ECO:0007669"/>
    <property type="project" value="UniProtKB-ARBA"/>
</dbReference>
<sequence>MVEKRICDIVLHDVESKTACTNILCMDVHCLSEQESFYDLFIRMYDRDYRLLWESFGLHFGEFLEWLELRNDNRKNVTIFRSVAMIESFSSKEIFKKVLKCQKEIFRKAEGKTTGSISRNMSCVFINAGTYGTVYHVTRFNPLMGELIHYAEKLLKKEPVKEEHEGYIRHQLGTDAIVGLLSYVSFSKNSLLMKYYEMSLTDVIAKVSLVQRTRLLPVIMKQLCNGLLILEKNGFFHNDITPNNILVSGVNACELGLVEAVLGDFGAMRKTSRTKLTTELYRAREDQKDILKPSTDIYSLGLSMIELISSADKIASYGSDPSSIPPDFPLRELLVQMISLDHLKRPSIVNIIKELEF</sequence>
<evidence type="ECO:0000256" key="1">
    <source>
        <dbReference type="ARBA" id="ARBA00012513"/>
    </source>
</evidence>
<dbReference type="GO" id="GO:0005524">
    <property type="term" value="F:ATP binding"/>
    <property type="evidence" value="ECO:0007669"/>
    <property type="project" value="UniProtKB-KW"/>
</dbReference>
<evidence type="ECO:0000313" key="8">
    <source>
        <dbReference type="EMBL" id="AYV80543.1"/>
    </source>
</evidence>
<dbReference type="SUPFAM" id="SSF56112">
    <property type="entry name" value="Protein kinase-like (PK-like)"/>
    <property type="match status" value="1"/>
</dbReference>
<dbReference type="PANTHER" id="PTHR11042:SF160">
    <property type="entry name" value="EUKARYOTIC TRANSLATION INITIATION FACTOR 2-ALPHA KINASE 1"/>
    <property type="match status" value="1"/>
</dbReference>
<name>A0A3G5A3Y9_9VIRU</name>
<keyword evidence="3" id="KW-0808">Transferase</keyword>
<evidence type="ECO:0000259" key="7">
    <source>
        <dbReference type="PROSITE" id="PS50011"/>
    </source>
</evidence>
<dbReference type="InterPro" id="IPR000719">
    <property type="entry name" value="Prot_kinase_dom"/>
</dbReference>
<proteinExistence type="predicted"/>
<dbReference type="SMART" id="SM00220">
    <property type="entry name" value="S_TKc"/>
    <property type="match status" value="1"/>
</dbReference>
<dbReference type="PROSITE" id="PS50011">
    <property type="entry name" value="PROTEIN_KINASE_DOM"/>
    <property type="match status" value="1"/>
</dbReference>
<dbReference type="EMBL" id="MK072244">
    <property type="protein sequence ID" value="AYV80543.1"/>
    <property type="molecule type" value="Genomic_DNA"/>
</dbReference>
<evidence type="ECO:0000256" key="5">
    <source>
        <dbReference type="ARBA" id="ARBA00022777"/>
    </source>
</evidence>
<dbReference type="PROSITE" id="PS00109">
    <property type="entry name" value="PROTEIN_KINASE_TYR"/>
    <property type="match status" value="1"/>
</dbReference>
<gene>
    <name evidence="8" type="ORF">Harvfovirus2_73</name>
</gene>
<dbReference type="GO" id="GO:0006796">
    <property type="term" value="P:phosphate-containing compound metabolic process"/>
    <property type="evidence" value="ECO:0007669"/>
    <property type="project" value="UniProtKB-ARBA"/>
</dbReference>
<accession>A0A3G5A3Y9</accession>
<evidence type="ECO:0000256" key="3">
    <source>
        <dbReference type="ARBA" id="ARBA00022679"/>
    </source>
</evidence>
<dbReference type="InterPro" id="IPR050339">
    <property type="entry name" value="CC_SR_Kinase"/>
</dbReference>
<dbReference type="EC" id="2.7.11.1" evidence="1"/>
<dbReference type="Gene3D" id="1.10.510.10">
    <property type="entry name" value="Transferase(Phosphotransferase) domain 1"/>
    <property type="match status" value="1"/>
</dbReference>
<keyword evidence="6" id="KW-0067">ATP-binding</keyword>
<dbReference type="GO" id="GO:0004674">
    <property type="term" value="F:protein serine/threonine kinase activity"/>
    <property type="evidence" value="ECO:0007669"/>
    <property type="project" value="UniProtKB-KW"/>
</dbReference>
<evidence type="ECO:0000256" key="6">
    <source>
        <dbReference type="ARBA" id="ARBA00022840"/>
    </source>
</evidence>
<dbReference type="Pfam" id="PF00069">
    <property type="entry name" value="Pkinase"/>
    <property type="match status" value="1"/>
</dbReference>
<dbReference type="InterPro" id="IPR011009">
    <property type="entry name" value="Kinase-like_dom_sf"/>
</dbReference>
<keyword evidence="5 8" id="KW-0418">Kinase</keyword>
<reference evidence="8" key="1">
    <citation type="submission" date="2018-10" db="EMBL/GenBank/DDBJ databases">
        <title>Hidden diversity of soil giant viruses.</title>
        <authorList>
            <person name="Schulz F."/>
            <person name="Alteio L."/>
            <person name="Goudeau D."/>
            <person name="Ryan E.M."/>
            <person name="Malmstrom R.R."/>
            <person name="Blanchard J."/>
            <person name="Woyke T."/>
        </authorList>
    </citation>
    <scope>NUCLEOTIDE SEQUENCE</scope>
    <source>
        <strain evidence="8">HAV1</strain>
    </source>
</reference>
<dbReference type="PANTHER" id="PTHR11042">
    <property type="entry name" value="EUKARYOTIC TRANSLATION INITIATION FACTOR 2-ALPHA KINASE EIF2-ALPHA KINASE -RELATED"/>
    <property type="match status" value="1"/>
</dbReference>
<keyword evidence="2 8" id="KW-0723">Serine/threonine-protein kinase</keyword>
<feature type="domain" description="Protein kinase" evidence="7">
    <location>
        <begin position="120"/>
        <end position="357"/>
    </location>
</feature>
<evidence type="ECO:0000256" key="2">
    <source>
        <dbReference type="ARBA" id="ARBA00022527"/>
    </source>
</evidence>